<feature type="transmembrane region" description="Helical" evidence="10">
    <location>
        <begin position="319"/>
        <end position="343"/>
    </location>
</feature>
<comment type="function">
    <text evidence="8 10 11">Involved in peptidoglycan biosynthesis. Transports lipid-linked peptidoglycan precursors from the inner to the outer leaflet of the cytoplasmic membrane.</text>
</comment>
<dbReference type="GO" id="GO:0009252">
    <property type="term" value="P:peptidoglycan biosynthetic process"/>
    <property type="evidence" value="ECO:0007669"/>
    <property type="project" value="UniProtKB-UniRule"/>
</dbReference>
<dbReference type="EMBL" id="FOCF01000001">
    <property type="protein sequence ID" value="SEM39526.1"/>
    <property type="molecule type" value="Genomic_DNA"/>
</dbReference>
<dbReference type="PANTHER" id="PTHR47019:SF1">
    <property type="entry name" value="LIPID II FLIPPASE MURJ"/>
    <property type="match status" value="1"/>
</dbReference>
<keyword evidence="13" id="KW-1185">Reference proteome</keyword>
<dbReference type="HAMAP" id="MF_02078">
    <property type="entry name" value="MurJ_MviN"/>
    <property type="match status" value="1"/>
</dbReference>
<dbReference type="RefSeq" id="WP_093663479.1">
    <property type="nucleotide sequence ID" value="NZ_FOCF01000001.1"/>
</dbReference>
<feature type="transmembrane region" description="Helical" evidence="10">
    <location>
        <begin position="454"/>
        <end position="472"/>
    </location>
</feature>
<feature type="transmembrane region" description="Helical" evidence="10">
    <location>
        <begin position="389"/>
        <end position="408"/>
    </location>
</feature>
<evidence type="ECO:0000256" key="1">
    <source>
        <dbReference type="ARBA" id="ARBA00004651"/>
    </source>
</evidence>
<dbReference type="NCBIfam" id="TIGR01695">
    <property type="entry name" value="murJ_mviN"/>
    <property type="match status" value="1"/>
</dbReference>
<keyword evidence="2 10" id="KW-1003">Cell membrane</keyword>
<evidence type="ECO:0000256" key="8">
    <source>
        <dbReference type="ARBA" id="ARBA00060041"/>
    </source>
</evidence>
<dbReference type="InterPro" id="IPR004268">
    <property type="entry name" value="MurJ"/>
</dbReference>
<protein>
    <recommendedName>
        <fullName evidence="10">Probable lipid II flippase MurJ</fullName>
    </recommendedName>
</protein>
<dbReference type="GO" id="GO:0015648">
    <property type="term" value="F:lipid-linked peptidoglycan transporter activity"/>
    <property type="evidence" value="ECO:0007669"/>
    <property type="project" value="UniProtKB-UniRule"/>
</dbReference>
<evidence type="ECO:0000256" key="10">
    <source>
        <dbReference type="HAMAP-Rule" id="MF_02078"/>
    </source>
</evidence>
<reference evidence="13" key="1">
    <citation type="submission" date="2016-10" db="EMBL/GenBank/DDBJ databases">
        <authorList>
            <person name="Varghese N."/>
            <person name="Submissions S."/>
        </authorList>
    </citation>
    <scope>NUCLEOTIDE SEQUENCE [LARGE SCALE GENOMIC DNA]</scope>
    <source>
        <strain evidence="13">S6-262</strain>
    </source>
</reference>
<evidence type="ECO:0000256" key="6">
    <source>
        <dbReference type="ARBA" id="ARBA00022989"/>
    </source>
</evidence>
<comment type="subcellular location">
    <subcellularLocation>
        <location evidence="10">Cell inner membrane</location>
        <topology evidence="10">Multi-pass membrane protein</topology>
    </subcellularLocation>
    <subcellularLocation>
        <location evidence="1">Cell membrane</location>
        <topology evidence="1">Multi-pass membrane protein</topology>
    </subcellularLocation>
</comment>
<evidence type="ECO:0000313" key="13">
    <source>
        <dbReference type="Proteomes" id="UP000199206"/>
    </source>
</evidence>
<dbReference type="UniPathway" id="UPA00219"/>
<feature type="transmembrane region" description="Helical" evidence="10">
    <location>
        <begin position="280"/>
        <end position="298"/>
    </location>
</feature>
<feature type="transmembrane region" description="Helical" evidence="10">
    <location>
        <begin position="194"/>
        <end position="213"/>
    </location>
</feature>
<evidence type="ECO:0000256" key="11">
    <source>
        <dbReference type="PIRNR" id="PIRNR002869"/>
    </source>
</evidence>
<dbReference type="PANTHER" id="PTHR47019">
    <property type="entry name" value="LIPID II FLIPPASE MURJ"/>
    <property type="match status" value="1"/>
</dbReference>
<gene>
    <name evidence="10" type="primary">murJ</name>
    <name evidence="12" type="ORF">SAMN05192583_0030</name>
</gene>
<evidence type="ECO:0000313" key="12">
    <source>
        <dbReference type="EMBL" id="SEM39526.1"/>
    </source>
</evidence>
<dbReference type="OrthoDB" id="9816572at2"/>
<dbReference type="GO" id="GO:0071555">
    <property type="term" value="P:cell wall organization"/>
    <property type="evidence" value="ECO:0007669"/>
    <property type="project" value="UniProtKB-UniRule"/>
</dbReference>
<feature type="transmembrane region" description="Helical" evidence="10">
    <location>
        <begin position="134"/>
        <end position="154"/>
    </location>
</feature>
<feature type="transmembrane region" description="Helical" evidence="10">
    <location>
        <begin position="414"/>
        <end position="433"/>
    </location>
</feature>
<comment type="similarity">
    <text evidence="9 10 11">Belongs to the MurJ/MviN family.</text>
</comment>
<keyword evidence="5 10" id="KW-0573">Peptidoglycan synthesis</keyword>
<dbReference type="GO" id="GO:0034204">
    <property type="term" value="P:lipid translocation"/>
    <property type="evidence" value="ECO:0007669"/>
    <property type="project" value="TreeGrafter"/>
</dbReference>
<evidence type="ECO:0000256" key="4">
    <source>
        <dbReference type="ARBA" id="ARBA00022960"/>
    </source>
</evidence>
<dbReference type="InterPro" id="IPR051050">
    <property type="entry name" value="Lipid_II_flippase_MurJ/MviN"/>
</dbReference>
<evidence type="ECO:0000256" key="2">
    <source>
        <dbReference type="ARBA" id="ARBA00022475"/>
    </source>
</evidence>
<feature type="transmembrane region" description="Helical" evidence="10">
    <location>
        <begin position="234"/>
        <end position="260"/>
    </location>
</feature>
<dbReference type="GO" id="GO:0005886">
    <property type="term" value="C:plasma membrane"/>
    <property type="evidence" value="ECO:0007669"/>
    <property type="project" value="UniProtKB-SubCell"/>
</dbReference>
<comment type="pathway">
    <text evidence="10">Cell wall biogenesis; peptidoglycan biosynthesis.</text>
</comment>
<keyword evidence="10 11" id="KW-0961">Cell wall biogenesis/degradation</keyword>
<proteinExistence type="inferred from homology"/>
<organism evidence="12 13">
    <name type="scientific">Sphingomonas gellani</name>
    <dbReference type="NCBI Taxonomy" id="1166340"/>
    <lineage>
        <taxon>Bacteria</taxon>
        <taxon>Pseudomonadati</taxon>
        <taxon>Pseudomonadota</taxon>
        <taxon>Alphaproteobacteria</taxon>
        <taxon>Sphingomonadales</taxon>
        <taxon>Sphingomonadaceae</taxon>
        <taxon>Sphingomonas</taxon>
    </lineage>
</organism>
<evidence type="ECO:0000256" key="3">
    <source>
        <dbReference type="ARBA" id="ARBA00022692"/>
    </source>
</evidence>
<dbReference type="PIRSF" id="PIRSF002869">
    <property type="entry name" value="MviN"/>
    <property type="match status" value="1"/>
</dbReference>
<dbReference type="Proteomes" id="UP000199206">
    <property type="component" value="Unassembled WGS sequence"/>
</dbReference>
<feature type="transmembrane region" description="Helical" evidence="10">
    <location>
        <begin position="89"/>
        <end position="114"/>
    </location>
</feature>
<dbReference type="Pfam" id="PF03023">
    <property type="entry name" value="MurJ"/>
    <property type="match status" value="1"/>
</dbReference>
<dbReference type="PRINTS" id="PR01806">
    <property type="entry name" value="VIRFACTRMVIN"/>
</dbReference>
<keyword evidence="7 10" id="KW-0472">Membrane</keyword>
<dbReference type="STRING" id="1166340.SAMN05192583_0030"/>
<accession>A0A1H7XZY7</accession>
<keyword evidence="4 10" id="KW-0133">Cell shape</keyword>
<feature type="transmembrane region" description="Helical" evidence="10">
    <location>
        <begin position="484"/>
        <end position="508"/>
    </location>
</feature>
<keyword evidence="10" id="KW-0997">Cell inner membrane</keyword>
<evidence type="ECO:0000256" key="5">
    <source>
        <dbReference type="ARBA" id="ARBA00022984"/>
    </source>
</evidence>
<feature type="transmembrane region" description="Helical" evidence="10">
    <location>
        <begin position="161"/>
        <end position="182"/>
    </location>
</feature>
<keyword evidence="3 10" id="KW-0812">Transmembrane</keyword>
<dbReference type="CDD" id="cd13123">
    <property type="entry name" value="MATE_MurJ_like"/>
    <property type="match status" value="1"/>
</dbReference>
<sequence length="537" mass="57090">MKLGKALGSVGGLTLASRVLALVRDSLQATFVGASFASDAFFVAFRLPNMFRALFAEGAFASAFIPMFNRHVSEGGEVRAGLRFAEQALAVLFPVLLALTGLMLVAAWPITLGLSGGFHRQQPTPDQFAFAVELSRWTIPYLMLISLASLLGGILNSLDKYWVNAAAPILLNVSMVTALFFFHGADAFQTARVQAISVTVGGALQLAWLMFACRRAGVSLRLQRPRLTPEVRQLMRLILPAATGAGASQINLAISTALAGRLLGEGSLSFINYADRLNQLPLGLIGIGLGTILLPTVSRQLSSGRDAEAMDTQNRGVELALFLTLPATVAFIVASVPIIRGLFQFGHFSDAATHGSALALSAFSIGLPSYVLVKVLTPGFYARADTRTPVRYALISVGINLVGNLILIPTVGHVGPPLATALASTINVAMLYATLRKRGHFAPDRQLARRIPRLAIAAVMMGVALWLVTPLVDARLFGGRIERFAWLGLLVSGGIATYAVACFVTGAFRPSDLKALLRRRDTAPAGKPVPAPNPAKD</sequence>
<dbReference type="GO" id="GO:0008360">
    <property type="term" value="P:regulation of cell shape"/>
    <property type="evidence" value="ECO:0007669"/>
    <property type="project" value="UniProtKB-UniRule"/>
</dbReference>
<feature type="transmembrane region" description="Helical" evidence="10">
    <location>
        <begin position="355"/>
        <end position="377"/>
    </location>
</feature>
<evidence type="ECO:0000256" key="9">
    <source>
        <dbReference type="ARBA" id="ARBA00061532"/>
    </source>
</evidence>
<dbReference type="AlphaFoldDB" id="A0A1H7XZY7"/>
<keyword evidence="6 10" id="KW-1133">Transmembrane helix</keyword>
<name>A0A1H7XZY7_9SPHN</name>
<keyword evidence="10 11" id="KW-0813">Transport</keyword>
<evidence type="ECO:0000256" key="7">
    <source>
        <dbReference type="ARBA" id="ARBA00023136"/>
    </source>
</evidence>